<feature type="transmembrane region" description="Helical" evidence="2">
    <location>
        <begin position="36"/>
        <end position="58"/>
    </location>
</feature>
<name>A0A212S6Q1_RHOAC</name>
<evidence type="ECO:0000313" key="4">
    <source>
        <dbReference type="Proteomes" id="UP000198418"/>
    </source>
</evidence>
<dbReference type="Proteomes" id="UP000198418">
    <property type="component" value="Unassembled WGS sequence"/>
</dbReference>
<evidence type="ECO:0000256" key="1">
    <source>
        <dbReference type="SAM" id="MobiDB-lite"/>
    </source>
</evidence>
<accession>A0A212S6Q1</accession>
<evidence type="ECO:0000313" key="3">
    <source>
        <dbReference type="EMBL" id="SNB80907.1"/>
    </source>
</evidence>
<sequence>MQTVRNYSKRSPESPHDDGPREALKSAIQVLRKRRLLTGAVFGPMTAILYLLLTNYSWPYRASAELMVVPEKQGGDQTQQTSRLMQSLVMVAQSDGVLRAAIRDVGFDKVVDRSKLLEKNLIDQFLGARARDAGAAATRQLNSGPQGEVANETGRRPDESAAPVVDVSEDALLARASLLIKQSLVVRAEQNPDIIRLGFQHRRAPSFAARVSRIRTASDTVISGNQQPSAGPPPTRRGDGAAGEESGIDYPFASVRRSAPPEAWRTSFTMQDEPSATEYVQEGERASDTDRERAPEARPAHVRKISPLRTWSRLDPVKTSRAAGPRRLGSNQKSASSCSRPKSRPDFSLESKRETIA</sequence>
<evidence type="ECO:0000256" key="2">
    <source>
        <dbReference type="SAM" id="Phobius"/>
    </source>
</evidence>
<dbReference type="AlphaFoldDB" id="A0A212S6Q1"/>
<proteinExistence type="predicted"/>
<feature type="region of interest" description="Disordered" evidence="1">
    <location>
        <begin position="137"/>
        <end position="163"/>
    </location>
</feature>
<keyword evidence="4" id="KW-1185">Reference proteome</keyword>
<keyword evidence="2" id="KW-0472">Membrane</keyword>
<feature type="compositionally biased region" description="Polar residues" evidence="1">
    <location>
        <begin position="218"/>
        <end position="229"/>
    </location>
</feature>
<feature type="compositionally biased region" description="Basic and acidic residues" evidence="1">
    <location>
        <begin position="10"/>
        <end position="22"/>
    </location>
</feature>
<feature type="region of interest" description="Disordered" evidence="1">
    <location>
        <begin position="218"/>
        <end position="357"/>
    </location>
</feature>
<reference evidence="4" key="1">
    <citation type="submission" date="2017-06" db="EMBL/GenBank/DDBJ databases">
        <authorList>
            <person name="Varghese N."/>
            <person name="Submissions S."/>
        </authorList>
    </citation>
    <scope>NUCLEOTIDE SEQUENCE [LARGE SCALE GENOMIC DNA]</scope>
    <source>
        <strain evidence="4">DSM 137</strain>
    </source>
</reference>
<feature type="region of interest" description="Disordered" evidence="1">
    <location>
        <begin position="1"/>
        <end position="22"/>
    </location>
</feature>
<feature type="compositionally biased region" description="Basic and acidic residues" evidence="1">
    <location>
        <begin position="343"/>
        <end position="357"/>
    </location>
</feature>
<keyword evidence="2" id="KW-0812">Transmembrane</keyword>
<feature type="compositionally biased region" description="Basic and acidic residues" evidence="1">
    <location>
        <begin position="282"/>
        <end position="299"/>
    </location>
</feature>
<organism evidence="3 4">
    <name type="scientific">Rhodoblastus acidophilus</name>
    <name type="common">Rhodopseudomonas acidophila</name>
    <dbReference type="NCBI Taxonomy" id="1074"/>
    <lineage>
        <taxon>Bacteria</taxon>
        <taxon>Pseudomonadati</taxon>
        <taxon>Pseudomonadota</taxon>
        <taxon>Alphaproteobacteria</taxon>
        <taxon>Hyphomicrobiales</taxon>
        <taxon>Rhodoblastaceae</taxon>
        <taxon>Rhodoblastus</taxon>
    </lineage>
</organism>
<protein>
    <submittedName>
        <fullName evidence="3">Uncharacterized protein</fullName>
    </submittedName>
</protein>
<feature type="compositionally biased region" description="Polar residues" evidence="1">
    <location>
        <begin position="329"/>
        <end position="340"/>
    </location>
</feature>
<keyword evidence="2" id="KW-1133">Transmembrane helix</keyword>
<gene>
    <name evidence="3" type="ORF">SAMN06265338_11419</name>
</gene>
<dbReference type="RefSeq" id="WP_146610591.1">
    <property type="nucleotide sequence ID" value="NZ_FYDG01000014.1"/>
</dbReference>
<dbReference type="EMBL" id="FYDG01000014">
    <property type="protein sequence ID" value="SNB80907.1"/>
    <property type="molecule type" value="Genomic_DNA"/>
</dbReference>